<protein>
    <submittedName>
        <fullName evidence="1">Unannotated protein</fullName>
    </submittedName>
</protein>
<reference evidence="1" key="1">
    <citation type="submission" date="2020-05" db="EMBL/GenBank/DDBJ databases">
        <authorList>
            <person name="Chiriac C."/>
            <person name="Salcher M."/>
            <person name="Ghai R."/>
            <person name="Kavagutti S V."/>
        </authorList>
    </citation>
    <scope>NUCLEOTIDE SEQUENCE</scope>
</reference>
<proteinExistence type="predicted"/>
<gene>
    <name evidence="1" type="ORF">UFOPK3472_03101</name>
</gene>
<name>A0A6J7GUI6_9ZZZZ</name>
<accession>A0A6J7GUI6</accession>
<organism evidence="1">
    <name type="scientific">freshwater metagenome</name>
    <dbReference type="NCBI Taxonomy" id="449393"/>
    <lineage>
        <taxon>unclassified sequences</taxon>
        <taxon>metagenomes</taxon>
        <taxon>ecological metagenomes</taxon>
    </lineage>
</organism>
<sequence>MHPLDEFQDRFVADVGGTCLDQADADGRILAQPRGQDAPRRATSRDDVIELGVCHCTLLLVARGGM</sequence>
<dbReference type="AlphaFoldDB" id="A0A6J7GUI6"/>
<evidence type="ECO:0000313" key="1">
    <source>
        <dbReference type="EMBL" id="CAB4912111.1"/>
    </source>
</evidence>
<dbReference type="EMBL" id="CAFBLX010000278">
    <property type="protein sequence ID" value="CAB4912111.1"/>
    <property type="molecule type" value="Genomic_DNA"/>
</dbReference>